<feature type="compositionally biased region" description="Basic and acidic residues" evidence="1">
    <location>
        <begin position="1"/>
        <end position="15"/>
    </location>
</feature>
<feature type="non-terminal residue" evidence="2">
    <location>
        <position position="1"/>
    </location>
</feature>
<accession>A0AAD9DRD1</accession>
<keyword evidence="3" id="KW-1185">Reference proteome</keyword>
<gene>
    <name evidence="2" type="ORF">P4O66_014954</name>
</gene>
<sequence>MRVDNRADDQRRSGRTDCVTPAQSSRGMDGDAYQSAQHSRLPDRRALVHLALHSGGGGGGLPGHTRGATVAGNPNRLCVSCHSHSALELALRAWPCTPRWLSFFLLPRWHRLGADPSR</sequence>
<evidence type="ECO:0000313" key="2">
    <source>
        <dbReference type="EMBL" id="KAK1789002.1"/>
    </source>
</evidence>
<evidence type="ECO:0000313" key="3">
    <source>
        <dbReference type="Proteomes" id="UP001239994"/>
    </source>
</evidence>
<dbReference type="EMBL" id="JAROKS010000022">
    <property type="protein sequence ID" value="KAK1789002.1"/>
    <property type="molecule type" value="Genomic_DNA"/>
</dbReference>
<proteinExistence type="predicted"/>
<comment type="caution">
    <text evidence="2">The sequence shown here is derived from an EMBL/GenBank/DDBJ whole genome shotgun (WGS) entry which is preliminary data.</text>
</comment>
<dbReference type="AlphaFoldDB" id="A0AAD9DRD1"/>
<evidence type="ECO:0000256" key="1">
    <source>
        <dbReference type="SAM" id="MobiDB-lite"/>
    </source>
</evidence>
<dbReference type="Proteomes" id="UP001239994">
    <property type="component" value="Unassembled WGS sequence"/>
</dbReference>
<reference evidence="2" key="1">
    <citation type="submission" date="2023-03" db="EMBL/GenBank/DDBJ databases">
        <title>Electrophorus voltai genome.</title>
        <authorList>
            <person name="Bian C."/>
        </authorList>
    </citation>
    <scope>NUCLEOTIDE SEQUENCE</scope>
    <source>
        <strain evidence="2">CB-2022</strain>
        <tissue evidence="2">Muscle</tissue>
    </source>
</reference>
<feature type="region of interest" description="Disordered" evidence="1">
    <location>
        <begin position="1"/>
        <end position="41"/>
    </location>
</feature>
<organism evidence="2 3">
    <name type="scientific">Electrophorus voltai</name>
    <dbReference type="NCBI Taxonomy" id="2609070"/>
    <lineage>
        <taxon>Eukaryota</taxon>
        <taxon>Metazoa</taxon>
        <taxon>Chordata</taxon>
        <taxon>Craniata</taxon>
        <taxon>Vertebrata</taxon>
        <taxon>Euteleostomi</taxon>
        <taxon>Actinopterygii</taxon>
        <taxon>Neopterygii</taxon>
        <taxon>Teleostei</taxon>
        <taxon>Ostariophysi</taxon>
        <taxon>Gymnotiformes</taxon>
        <taxon>Gymnotoidei</taxon>
        <taxon>Gymnotidae</taxon>
        <taxon>Electrophorus</taxon>
    </lineage>
</organism>
<protein>
    <submittedName>
        <fullName evidence="2">Uncharacterized protein</fullName>
    </submittedName>
</protein>
<name>A0AAD9DRD1_9TELE</name>